<dbReference type="InterPro" id="IPR010468">
    <property type="entry name" value="HSL_N"/>
</dbReference>
<keyword evidence="3" id="KW-1185">Reference proteome</keyword>
<evidence type="ECO:0000313" key="2">
    <source>
        <dbReference type="EMBL" id="NXG09017.1"/>
    </source>
</evidence>
<dbReference type="GO" id="GO:0016042">
    <property type="term" value="P:lipid catabolic process"/>
    <property type="evidence" value="ECO:0007669"/>
    <property type="project" value="InterPro"/>
</dbReference>
<dbReference type="AlphaFoldDB" id="A0A7K8Z1Z0"/>
<evidence type="ECO:0000313" key="3">
    <source>
        <dbReference type="Proteomes" id="UP000558958"/>
    </source>
</evidence>
<comment type="caution">
    <text evidence="2">The sequence shown here is derived from an EMBL/GenBank/DDBJ whole genome shotgun (WGS) entry which is preliminary data.</text>
</comment>
<dbReference type="GO" id="GO:0016298">
    <property type="term" value="F:lipase activity"/>
    <property type="evidence" value="ECO:0007669"/>
    <property type="project" value="InterPro"/>
</dbReference>
<dbReference type="GO" id="GO:0008203">
    <property type="term" value="P:cholesterol metabolic process"/>
    <property type="evidence" value="ECO:0007669"/>
    <property type="project" value="InterPro"/>
</dbReference>
<evidence type="ECO:0000259" key="1">
    <source>
        <dbReference type="Pfam" id="PF06350"/>
    </source>
</evidence>
<dbReference type="Pfam" id="PF06350">
    <property type="entry name" value="HSL_N"/>
    <property type="match status" value="1"/>
</dbReference>
<feature type="domain" description="Hormone-sensitive lipase N-terminal" evidence="1">
    <location>
        <begin position="4"/>
        <end position="72"/>
    </location>
</feature>
<gene>
    <name evidence="2" type="primary">Lipe_0</name>
    <name evidence="2" type="ORF">SAKLUC_R15934</name>
</gene>
<feature type="non-terminal residue" evidence="2">
    <location>
        <position position="1"/>
    </location>
</feature>
<proteinExistence type="predicted"/>
<dbReference type="Proteomes" id="UP000558958">
    <property type="component" value="Unassembled WGS sequence"/>
</dbReference>
<name>A0A7K8Z1Z0_9PASS</name>
<protein>
    <submittedName>
        <fullName evidence="2">LIPS lipase</fullName>
    </submittedName>
</protein>
<dbReference type="EMBL" id="VWZD01010014">
    <property type="protein sequence ID" value="NXG09017.1"/>
    <property type="molecule type" value="Genomic_DNA"/>
</dbReference>
<accession>A0A7K8Z1Z0</accession>
<sequence length="73" mass="7997">QPLLSTLQTLSQDNLCWFSARPSPTSGRFCSAFSSLLAQSRRLGPSLRHLLRAAPSFDLDEATPGNGYRSLCQ</sequence>
<reference evidence="2 3" key="1">
    <citation type="submission" date="2019-09" db="EMBL/GenBank/DDBJ databases">
        <title>Bird 10,000 Genomes (B10K) Project - Family phase.</title>
        <authorList>
            <person name="Zhang G."/>
        </authorList>
    </citation>
    <scope>NUCLEOTIDE SEQUENCE [LARGE SCALE GENOMIC DNA]</scope>
    <source>
        <strain evidence="2">B10K-DU-001-06</strain>
        <tissue evidence="2">Muscle</tissue>
    </source>
</reference>
<feature type="non-terminal residue" evidence="2">
    <location>
        <position position="73"/>
    </location>
</feature>
<organism evidence="2 3">
    <name type="scientific">Sakesphorus luctuosus</name>
    <dbReference type="NCBI Taxonomy" id="419690"/>
    <lineage>
        <taxon>Eukaryota</taxon>
        <taxon>Metazoa</taxon>
        <taxon>Chordata</taxon>
        <taxon>Craniata</taxon>
        <taxon>Vertebrata</taxon>
        <taxon>Euteleostomi</taxon>
        <taxon>Archelosauria</taxon>
        <taxon>Archosauria</taxon>
        <taxon>Dinosauria</taxon>
        <taxon>Saurischia</taxon>
        <taxon>Theropoda</taxon>
        <taxon>Coelurosauria</taxon>
        <taxon>Aves</taxon>
        <taxon>Neognathae</taxon>
        <taxon>Neoaves</taxon>
        <taxon>Telluraves</taxon>
        <taxon>Australaves</taxon>
        <taxon>Passeriformes</taxon>
        <taxon>Thamnophilidae</taxon>
        <taxon>Sakesphorus</taxon>
    </lineage>
</organism>